<keyword evidence="2" id="KW-1185">Reference proteome</keyword>
<proteinExistence type="predicted"/>
<evidence type="ECO:0000313" key="1">
    <source>
        <dbReference type="EMBL" id="TGY96791.1"/>
    </source>
</evidence>
<reference evidence="1" key="1">
    <citation type="submission" date="2019-04" db="EMBL/GenBank/DDBJ databases">
        <title>Microbes associate with the intestines of laboratory mice.</title>
        <authorList>
            <person name="Navarre W."/>
            <person name="Wong E."/>
            <person name="Huang K."/>
            <person name="Tropini C."/>
            <person name="Ng K."/>
            <person name="Yu B."/>
        </authorList>
    </citation>
    <scope>NUCLEOTIDE SEQUENCE</scope>
    <source>
        <strain evidence="1">NM01_1-7b</strain>
    </source>
</reference>
<evidence type="ECO:0000313" key="2">
    <source>
        <dbReference type="Proteomes" id="UP000304953"/>
    </source>
</evidence>
<dbReference type="EMBL" id="SRYA01000013">
    <property type="protein sequence ID" value="TGY96791.1"/>
    <property type="molecule type" value="Genomic_DNA"/>
</dbReference>
<protein>
    <submittedName>
        <fullName evidence="1">Spore coat associated protein CotJA</fullName>
    </submittedName>
</protein>
<accession>A0AC61RXQ0</accession>
<dbReference type="Proteomes" id="UP000304953">
    <property type="component" value="Unassembled WGS sequence"/>
</dbReference>
<organism evidence="1 2">
    <name type="scientific">Petralouisia muris</name>
    <dbReference type="NCBI Taxonomy" id="3032872"/>
    <lineage>
        <taxon>Bacteria</taxon>
        <taxon>Bacillati</taxon>
        <taxon>Bacillota</taxon>
        <taxon>Clostridia</taxon>
        <taxon>Lachnospirales</taxon>
        <taxon>Lachnospiraceae</taxon>
        <taxon>Petralouisia</taxon>
    </lineage>
</organism>
<comment type="caution">
    <text evidence="1">The sequence shown here is derived from an EMBL/GenBank/DDBJ whole genome shotgun (WGS) entry which is preliminary data.</text>
</comment>
<name>A0AC61RXQ0_9FIRM</name>
<gene>
    <name evidence="1" type="ORF">E5329_07970</name>
</gene>
<sequence>MPIAMAYVPWQFFHETFDVDKALQCGTIFPELSKPFLGKGGCPK</sequence>